<evidence type="ECO:0000313" key="1">
    <source>
        <dbReference type="EMBL" id="MEE4541343.1"/>
    </source>
</evidence>
<organism evidence="1 2">
    <name type="scientific">Actinacidiphila polyblastidii</name>
    <dbReference type="NCBI Taxonomy" id="3110430"/>
    <lineage>
        <taxon>Bacteria</taxon>
        <taxon>Bacillati</taxon>
        <taxon>Actinomycetota</taxon>
        <taxon>Actinomycetes</taxon>
        <taxon>Kitasatosporales</taxon>
        <taxon>Streptomycetaceae</taxon>
        <taxon>Actinacidiphila</taxon>
    </lineage>
</organism>
<evidence type="ECO:0008006" key="3">
    <source>
        <dbReference type="Google" id="ProtNLM"/>
    </source>
</evidence>
<dbReference type="EMBL" id="JAZEWV010000002">
    <property type="protein sequence ID" value="MEE4541343.1"/>
    <property type="molecule type" value="Genomic_DNA"/>
</dbReference>
<protein>
    <recommendedName>
        <fullName evidence="3">Transcriptional regulator</fullName>
    </recommendedName>
</protein>
<dbReference type="Proteomes" id="UP001344658">
    <property type="component" value="Unassembled WGS sequence"/>
</dbReference>
<evidence type="ECO:0000313" key="2">
    <source>
        <dbReference type="Proteomes" id="UP001344658"/>
    </source>
</evidence>
<reference evidence="1 2" key="1">
    <citation type="submission" date="2023-12" db="EMBL/GenBank/DDBJ databases">
        <title>Streptomyces sp. V4-01.</title>
        <authorList>
            <person name="Somphong A."/>
            <person name="Phongsopitanun W."/>
        </authorList>
    </citation>
    <scope>NUCLEOTIDE SEQUENCE [LARGE SCALE GENOMIC DNA]</scope>
    <source>
        <strain evidence="1 2">V4-01</strain>
    </source>
</reference>
<sequence>MRAALWLVAEIGEGKTFTKTQLRGAFPDVASIERRVRDLREYGWQIETFHSNAHLGPNEFLFAAAGTQVWDPLARAMHPREADLAIRQRSTTALRMAVTPTEAWDRLQRLSVTERALVLGWMAMDRRPSSPAELAWRAYRSLSASARHDLMAKLGELVSADSDADPSASESEGTAP</sequence>
<gene>
    <name evidence="1" type="ORF">V2S66_05105</name>
</gene>
<dbReference type="RefSeq" id="WP_330793209.1">
    <property type="nucleotide sequence ID" value="NZ_JAZEWV010000002.1"/>
</dbReference>
<keyword evidence="2" id="KW-1185">Reference proteome</keyword>
<accession>A0ABU7P699</accession>
<name>A0ABU7P699_9ACTN</name>
<proteinExistence type="predicted"/>
<comment type="caution">
    <text evidence="1">The sequence shown here is derived from an EMBL/GenBank/DDBJ whole genome shotgun (WGS) entry which is preliminary data.</text>
</comment>